<keyword evidence="11" id="KW-0460">Magnesium</keyword>
<gene>
    <name evidence="11 12" type="primary">aroK</name>
    <name evidence="12" type="ORF">DF168_00875</name>
</gene>
<dbReference type="Gene3D" id="3.40.50.300">
    <property type="entry name" value="P-loop containing nucleotide triphosphate hydrolases"/>
    <property type="match status" value="1"/>
</dbReference>
<keyword evidence="4 11" id="KW-0028">Amino-acid biosynthesis</keyword>
<evidence type="ECO:0000256" key="8">
    <source>
        <dbReference type="ARBA" id="ARBA00022840"/>
    </source>
</evidence>
<feature type="binding site" evidence="11">
    <location>
        <position position="64"/>
    </location>
    <ligand>
        <name>substrate</name>
    </ligand>
</feature>
<dbReference type="InterPro" id="IPR000623">
    <property type="entry name" value="Shikimate_kinase/TSH1"/>
</dbReference>
<accession>A0A2Z4ACP0</accession>
<evidence type="ECO:0000256" key="4">
    <source>
        <dbReference type="ARBA" id="ARBA00022605"/>
    </source>
</evidence>
<comment type="cofactor">
    <cofactor evidence="11">
        <name>Mg(2+)</name>
        <dbReference type="ChEBI" id="CHEBI:18420"/>
    </cofactor>
    <text evidence="11">Binds 1 Mg(2+) ion per subunit.</text>
</comment>
<dbReference type="PRINTS" id="PR01100">
    <property type="entry name" value="SHIKIMTKNASE"/>
</dbReference>
<dbReference type="SUPFAM" id="SSF52540">
    <property type="entry name" value="P-loop containing nucleoside triphosphate hydrolases"/>
    <property type="match status" value="1"/>
</dbReference>
<dbReference type="PROSITE" id="PS01128">
    <property type="entry name" value="SHIKIMATE_KINASE"/>
    <property type="match status" value="1"/>
</dbReference>
<dbReference type="PANTHER" id="PTHR21087">
    <property type="entry name" value="SHIKIMATE KINASE"/>
    <property type="match status" value="1"/>
</dbReference>
<dbReference type="GO" id="GO:0009073">
    <property type="term" value="P:aromatic amino acid family biosynthetic process"/>
    <property type="evidence" value="ECO:0007669"/>
    <property type="project" value="UniProtKB-KW"/>
</dbReference>
<dbReference type="PANTHER" id="PTHR21087:SF16">
    <property type="entry name" value="SHIKIMATE KINASE 1, CHLOROPLASTIC"/>
    <property type="match status" value="1"/>
</dbReference>
<dbReference type="HAMAP" id="MF_00109">
    <property type="entry name" value="Shikimate_kinase"/>
    <property type="match status" value="1"/>
</dbReference>
<dbReference type="EMBL" id="CP029803">
    <property type="protein sequence ID" value="AWT59681.1"/>
    <property type="molecule type" value="Genomic_DNA"/>
</dbReference>
<dbReference type="KEGG" id="mtar:DF168_00875"/>
<comment type="subcellular location">
    <subcellularLocation>
        <location evidence="11">Cytoplasm</location>
    </subcellularLocation>
</comment>
<keyword evidence="6 11" id="KW-0547">Nucleotide-binding</keyword>
<feature type="binding site" evidence="11">
    <location>
        <begin position="18"/>
        <end position="23"/>
    </location>
    <ligand>
        <name>ATP</name>
        <dbReference type="ChEBI" id="CHEBI:30616"/>
    </ligand>
</feature>
<dbReference type="CDD" id="cd00464">
    <property type="entry name" value="SK"/>
    <property type="match status" value="1"/>
</dbReference>
<evidence type="ECO:0000256" key="9">
    <source>
        <dbReference type="ARBA" id="ARBA00023141"/>
    </source>
</evidence>
<dbReference type="InterPro" id="IPR023000">
    <property type="entry name" value="Shikimate_kinase_CS"/>
</dbReference>
<keyword evidence="11" id="KW-0963">Cytoplasm</keyword>
<dbReference type="GO" id="GO:0008652">
    <property type="term" value="P:amino acid biosynthetic process"/>
    <property type="evidence" value="ECO:0007669"/>
    <property type="project" value="UniProtKB-KW"/>
</dbReference>
<sequence>MCSKKKERPNLYIVGFMGTGKSSVGRLVADCLGMIFIDSDREIENSVGRTISQIFEKSGEATFRKLERDFIVEGHPNSGCVVACGGGMITQSELPELLIRKGVVVCLYASVETILQRTSNNQTRPLLNTSDPENRIKNLILEREDAYGSFNVKISTDDLDIQEVAACVSEVYSDQIKS</sequence>
<comment type="pathway">
    <text evidence="1 11">Metabolic intermediate biosynthesis; chorismate biosynthesis; chorismate from D-erythrose 4-phosphate and phosphoenolpyruvate: step 5/7.</text>
</comment>
<reference evidence="12 13" key="1">
    <citation type="submission" date="2018-06" db="EMBL/GenBank/DDBJ databases">
        <title>Draft Genome Sequence of a Novel Marine Bacterium Related to the Verrucomicrobia.</title>
        <authorList>
            <person name="Vosseberg J."/>
            <person name="Martijn J."/>
            <person name="Ettema T.J.G."/>
        </authorList>
    </citation>
    <scope>NUCLEOTIDE SEQUENCE [LARGE SCALE GENOMIC DNA]</scope>
    <source>
        <strain evidence="12">TARA_B100001123</strain>
    </source>
</reference>
<evidence type="ECO:0000256" key="7">
    <source>
        <dbReference type="ARBA" id="ARBA00022777"/>
    </source>
</evidence>
<keyword evidence="11" id="KW-0479">Metal-binding</keyword>
<evidence type="ECO:0000256" key="3">
    <source>
        <dbReference type="ARBA" id="ARBA00012154"/>
    </source>
</evidence>
<comment type="caution">
    <text evidence="11">Lacks conserved residue(s) required for the propagation of feature annotation.</text>
</comment>
<dbReference type="GO" id="GO:0009423">
    <property type="term" value="P:chorismate biosynthetic process"/>
    <property type="evidence" value="ECO:0007669"/>
    <property type="project" value="UniProtKB-UniRule"/>
</dbReference>
<evidence type="ECO:0000313" key="13">
    <source>
        <dbReference type="Proteomes" id="UP000247465"/>
    </source>
</evidence>
<evidence type="ECO:0000256" key="2">
    <source>
        <dbReference type="ARBA" id="ARBA00006997"/>
    </source>
</evidence>
<dbReference type="Pfam" id="PF01202">
    <property type="entry name" value="SKI"/>
    <property type="match status" value="1"/>
</dbReference>
<proteinExistence type="inferred from homology"/>
<feature type="binding site" evidence="11">
    <location>
        <position position="22"/>
    </location>
    <ligand>
        <name>Mg(2+)</name>
        <dbReference type="ChEBI" id="CHEBI:18420"/>
    </ligand>
</feature>
<comment type="function">
    <text evidence="11">Catalyzes the specific phosphorylation of the 3-hydroxyl group of shikimic acid using ATP as a cosubstrate.</text>
</comment>
<dbReference type="Proteomes" id="UP000247465">
    <property type="component" value="Chromosome"/>
</dbReference>
<protein>
    <recommendedName>
        <fullName evidence="3 11">Shikimate kinase</fullName>
        <shortName evidence="11">SK</shortName>
        <ecNumber evidence="3 11">2.7.1.71</ecNumber>
    </recommendedName>
</protein>
<evidence type="ECO:0000313" key="12">
    <source>
        <dbReference type="EMBL" id="AWT59681.1"/>
    </source>
</evidence>
<dbReference type="GO" id="GO:0000287">
    <property type="term" value="F:magnesium ion binding"/>
    <property type="evidence" value="ECO:0007669"/>
    <property type="project" value="UniProtKB-UniRule"/>
</dbReference>
<dbReference type="AlphaFoldDB" id="A0A2Z4ACP0"/>
<dbReference type="InterPro" id="IPR027417">
    <property type="entry name" value="P-loop_NTPase"/>
</dbReference>
<comment type="similarity">
    <text evidence="2 11">Belongs to the shikimate kinase family.</text>
</comment>
<keyword evidence="8 11" id="KW-0067">ATP-binding</keyword>
<evidence type="ECO:0000256" key="6">
    <source>
        <dbReference type="ARBA" id="ARBA00022741"/>
    </source>
</evidence>
<dbReference type="GO" id="GO:0004765">
    <property type="term" value="F:shikimate kinase activity"/>
    <property type="evidence" value="ECO:0007669"/>
    <property type="project" value="UniProtKB-UniRule"/>
</dbReference>
<dbReference type="EC" id="2.7.1.71" evidence="3 11"/>
<evidence type="ECO:0000256" key="11">
    <source>
        <dbReference type="HAMAP-Rule" id="MF_00109"/>
    </source>
</evidence>
<dbReference type="GO" id="GO:0005524">
    <property type="term" value="F:ATP binding"/>
    <property type="evidence" value="ECO:0007669"/>
    <property type="project" value="UniProtKB-UniRule"/>
</dbReference>
<evidence type="ECO:0000256" key="1">
    <source>
        <dbReference type="ARBA" id="ARBA00004842"/>
    </source>
</evidence>
<feature type="binding site" evidence="11">
    <location>
        <position position="143"/>
    </location>
    <ligand>
        <name>substrate</name>
    </ligand>
</feature>
<comment type="subunit">
    <text evidence="11">Monomer.</text>
</comment>
<dbReference type="UniPathway" id="UPA00053">
    <property type="reaction ID" value="UER00088"/>
</dbReference>
<keyword evidence="7 11" id="KW-0418">Kinase</keyword>
<organism evidence="12 13">
    <name type="scientific">Candidatus Moanibacter tarae</name>
    <dbReference type="NCBI Taxonomy" id="2200854"/>
    <lineage>
        <taxon>Bacteria</taxon>
        <taxon>Pseudomonadati</taxon>
        <taxon>Verrucomicrobiota</taxon>
        <taxon>Opitutia</taxon>
        <taxon>Puniceicoccales</taxon>
        <taxon>Puniceicoccales incertae sedis</taxon>
        <taxon>Candidatus Moanibacter</taxon>
    </lineage>
</organism>
<keyword evidence="9 11" id="KW-0057">Aromatic amino acid biosynthesis</keyword>
<evidence type="ECO:0000256" key="10">
    <source>
        <dbReference type="ARBA" id="ARBA00048567"/>
    </source>
</evidence>
<feature type="binding site" evidence="11">
    <location>
        <position position="86"/>
    </location>
    <ligand>
        <name>substrate</name>
    </ligand>
</feature>
<dbReference type="InterPro" id="IPR031322">
    <property type="entry name" value="Shikimate/glucono_kinase"/>
</dbReference>
<dbReference type="GO" id="GO:0005829">
    <property type="term" value="C:cytosol"/>
    <property type="evidence" value="ECO:0007669"/>
    <property type="project" value="TreeGrafter"/>
</dbReference>
<feature type="binding site" evidence="11">
    <location>
        <position position="40"/>
    </location>
    <ligand>
        <name>substrate</name>
    </ligand>
</feature>
<evidence type="ECO:0000256" key="5">
    <source>
        <dbReference type="ARBA" id="ARBA00022679"/>
    </source>
</evidence>
<name>A0A2Z4ACP0_9BACT</name>
<keyword evidence="5 11" id="KW-0808">Transferase</keyword>
<comment type="catalytic activity">
    <reaction evidence="10 11">
        <text>shikimate + ATP = 3-phosphoshikimate + ADP + H(+)</text>
        <dbReference type="Rhea" id="RHEA:13121"/>
        <dbReference type="ChEBI" id="CHEBI:15378"/>
        <dbReference type="ChEBI" id="CHEBI:30616"/>
        <dbReference type="ChEBI" id="CHEBI:36208"/>
        <dbReference type="ChEBI" id="CHEBI:145989"/>
        <dbReference type="ChEBI" id="CHEBI:456216"/>
        <dbReference type="EC" id="2.7.1.71"/>
    </reaction>
</comment>
<feature type="binding site" evidence="11">
    <location>
        <position position="124"/>
    </location>
    <ligand>
        <name>ATP</name>
        <dbReference type="ChEBI" id="CHEBI:30616"/>
    </ligand>
</feature>